<dbReference type="PANTHER" id="PTHR31286">
    <property type="entry name" value="GLYCINE-RICH CELL WALL STRUCTURAL PROTEIN 1.8-LIKE"/>
    <property type="match status" value="1"/>
</dbReference>
<comment type="caution">
    <text evidence="4">The sequence shown here is derived from an EMBL/GenBank/DDBJ whole genome shotgun (WGS) entry which is preliminary data.</text>
</comment>
<proteinExistence type="predicted"/>
<dbReference type="Gene3D" id="4.10.60.10">
    <property type="entry name" value="Zinc finger, CCHC-type"/>
    <property type="match status" value="1"/>
</dbReference>
<dbReference type="GO" id="GO:0008270">
    <property type="term" value="F:zinc ion binding"/>
    <property type="evidence" value="ECO:0007669"/>
    <property type="project" value="UniProtKB-KW"/>
</dbReference>
<dbReference type="AlphaFoldDB" id="A0A2I0JU00"/>
<feature type="region of interest" description="Disordered" evidence="2">
    <location>
        <begin position="253"/>
        <end position="282"/>
    </location>
</feature>
<keyword evidence="1" id="KW-0479">Metal-binding</keyword>
<feature type="region of interest" description="Disordered" evidence="2">
    <location>
        <begin position="491"/>
        <end position="537"/>
    </location>
</feature>
<sequence length="537" mass="59277">MNRPPSSSSPAMDPSMLSPPAETSDAPVRGLDDDVSDDDEAKDMDSSQEGQLRVLLTREEKQTLRQPWRSSLIVKLFGKAFKLQYFSQRLKSLWKPSGNMDCVDLGNGFFLVTFNIRADFLKIIQDGPWFVGQQFLTMRLWEPCFRPSKATFSAVALWVRLPELPIEFYSEKLVSKIGNRIGLLLRIDSRTYLAVRDKFARLCIQVDLTRPLPTSIGIGDFEQPLQYEGIDQLCFNCGIVGHIISKCPELQPPTLTSPPTTTMDTASTVNDPPDRASDSSYGPWLMVQNRKKRASTPALKNQHAQSTSRNLEAATTTGTQPYRALASRISRGTSRVPLPTAPPPMLQKTFTKTNECPVTAIPAYGDKKIHLPCKQQELLTAKHQDPIDSSELLGSSTAQPDARMDDECIRLATESRGRPNQVRSRTSKLRKETSGPCSGRCLDGNTSDDSTRCRSKSPIQQRGLLAAGDCTLSMLPPARYTPALEENVSNGNTVGFGMPPPPKECTLNAPNNQGANSNSANPNTQEASQCPDHDRHN</sequence>
<gene>
    <name evidence="4" type="ORF">CRG98_019844</name>
</gene>
<feature type="compositionally biased region" description="Low complexity" evidence="2">
    <location>
        <begin position="253"/>
        <end position="268"/>
    </location>
</feature>
<organism evidence="4 5">
    <name type="scientific">Punica granatum</name>
    <name type="common">Pomegranate</name>
    <dbReference type="NCBI Taxonomy" id="22663"/>
    <lineage>
        <taxon>Eukaryota</taxon>
        <taxon>Viridiplantae</taxon>
        <taxon>Streptophyta</taxon>
        <taxon>Embryophyta</taxon>
        <taxon>Tracheophyta</taxon>
        <taxon>Spermatophyta</taxon>
        <taxon>Magnoliopsida</taxon>
        <taxon>eudicotyledons</taxon>
        <taxon>Gunneridae</taxon>
        <taxon>Pentapetalae</taxon>
        <taxon>rosids</taxon>
        <taxon>malvids</taxon>
        <taxon>Myrtales</taxon>
        <taxon>Lythraceae</taxon>
        <taxon>Punica</taxon>
    </lineage>
</organism>
<protein>
    <recommendedName>
        <fullName evidence="3">CCHC-type domain-containing protein</fullName>
    </recommendedName>
</protein>
<feature type="compositionally biased region" description="Acidic residues" evidence="2">
    <location>
        <begin position="33"/>
        <end position="42"/>
    </location>
</feature>
<feature type="compositionally biased region" description="Low complexity" evidence="2">
    <location>
        <begin position="1"/>
        <end position="21"/>
    </location>
</feature>
<feature type="region of interest" description="Disordered" evidence="2">
    <location>
        <begin position="413"/>
        <end position="458"/>
    </location>
</feature>
<keyword evidence="1" id="KW-0863">Zinc-finger</keyword>
<evidence type="ECO:0000256" key="2">
    <source>
        <dbReference type="SAM" id="MobiDB-lite"/>
    </source>
</evidence>
<feature type="domain" description="CCHC-type" evidence="3">
    <location>
        <begin position="234"/>
        <end position="249"/>
    </location>
</feature>
<keyword evidence="5" id="KW-1185">Reference proteome</keyword>
<evidence type="ECO:0000313" key="4">
    <source>
        <dbReference type="EMBL" id="PKI59741.1"/>
    </source>
</evidence>
<dbReference type="GO" id="GO:0003676">
    <property type="term" value="F:nucleic acid binding"/>
    <property type="evidence" value="ECO:0007669"/>
    <property type="project" value="InterPro"/>
</dbReference>
<dbReference type="STRING" id="22663.A0A2I0JU00"/>
<dbReference type="Pfam" id="PF00098">
    <property type="entry name" value="zf-CCHC"/>
    <property type="match status" value="1"/>
</dbReference>
<feature type="region of interest" description="Disordered" evidence="2">
    <location>
        <begin position="1"/>
        <end position="52"/>
    </location>
</feature>
<dbReference type="PROSITE" id="PS50158">
    <property type="entry name" value="ZF_CCHC"/>
    <property type="match status" value="1"/>
</dbReference>
<evidence type="ECO:0000313" key="5">
    <source>
        <dbReference type="Proteomes" id="UP000233551"/>
    </source>
</evidence>
<accession>A0A2I0JU00</accession>
<evidence type="ECO:0000259" key="3">
    <source>
        <dbReference type="PROSITE" id="PS50158"/>
    </source>
</evidence>
<dbReference type="Pfam" id="PF14111">
    <property type="entry name" value="DUF4283"/>
    <property type="match status" value="1"/>
</dbReference>
<feature type="compositionally biased region" description="Polar residues" evidence="2">
    <location>
        <begin position="508"/>
        <end position="528"/>
    </location>
</feature>
<dbReference type="InterPro" id="IPR001878">
    <property type="entry name" value="Znf_CCHC"/>
</dbReference>
<dbReference type="SMART" id="SM00343">
    <property type="entry name" value="ZnF_C2HC"/>
    <property type="match status" value="1"/>
</dbReference>
<keyword evidence="1" id="KW-0862">Zinc</keyword>
<evidence type="ECO:0000256" key="1">
    <source>
        <dbReference type="PROSITE-ProRule" id="PRU00047"/>
    </source>
</evidence>
<dbReference type="Proteomes" id="UP000233551">
    <property type="component" value="Unassembled WGS sequence"/>
</dbReference>
<feature type="compositionally biased region" description="Polar residues" evidence="2">
    <location>
        <begin position="298"/>
        <end position="317"/>
    </location>
</feature>
<dbReference type="EMBL" id="PGOL01001240">
    <property type="protein sequence ID" value="PKI59741.1"/>
    <property type="molecule type" value="Genomic_DNA"/>
</dbReference>
<dbReference type="PANTHER" id="PTHR31286:SF99">
    <property type="entry name" value="DUF4283 DOMAIN-CONTAINING PROTEIN"/>
    <property type="match status" value="1"/>
</dbReference>
<dbReference type="InterPro" id="IPR025558">
    <property type="entry name" value="DUF4283"/>
</dbReference>
<feature type="region of interest" description="Disordered" evidence="2">
    <location>
        <begin position="294"/>
        <end position="317"/>
    </location>
</feature>
<dbReference type="InterPro" id="IPR040256">
    <property type="entry name" value="At4g02000-like"/>
</dbReference>
<name>A0A2I0JU00_PUNGR</name>
<dbReference type="InterPro" id="IPR036875">
    <property type="entry name" value="Znf_CCHC_sf"/>
</dbReference>
<reference evidence="4 5" key="1">
    <citation type="submission" date="2017-11" db="EMBL/GenBank/DDBJ databases">
        <title>De-novo sequencing of pomegranate (Punica granatum L.) genome.</title>
        <authorList>
            <person name="Akparov Z."/>
            <person name="Amiraslanov A."/>
            <person name="Hajiyeva S."/>
            <person name="Abbasov M."/>
            <person name="Kaur K."/>
            <person name="Hamwieh A."/>
            <person name="Solovyev V."/>
            <person name="Salamov A."/>
            <person name="Braich B."/>
            <person name="Kosarev P."/>
            <person name="Mahmoud A."/>
            <person name="Hajiyev E."/>
            <person name="Babayeva S."/>
            <person name="Izzatullayeva V."/>
            <person name="Mammadov A."/>
            <person name="Mammadov A."/>
            <person name="Sharifova S."/>
            <person name="Ojaghi J."/>
            <person name="Eynullazada K."/>
            <person name="Bayramov B."/>
            <person name="Abdulazimova A."/>
            <person name="Shahmuradov I."/>
        </authorList>
    </citation>
    <scope>NUCLEOTIDE SEQUENCE [LARGE SCALE GENOMIC DNA]</scope>
    <source>
        <strain evidence="5">cv. AG2017</strain>
        <tissue evidence="4">Leaf</tissue>
    </source>
</reference>
<dbReference type="SUPFAM" id="SSF57756">
    <property type="entry name" value="Retrovirus zinc finger-like domains"/>
    <property type="match status" value="1"/>
</dbReference>